<evidence type="ECO:0000313" key="1">
    <source>
        <dbReference type="EMBL" id="GAG31702.1"/>
    </source>
</evidence>
<proteinExistence type="predicted"/>
<gene>
    <name evidence="1" type="ORF">S01H1_64764</name>
</gene>
<dbReference type="Pfam" id="PF00805">
    <property type="entry name" value="Pentapeptide"/>
    <property type="match status" value="2"/>
</dbReference>
<sequence length="164" mass="18148">MTQGEVETGQYQVSLVVYESLAMMTPKGKTDTVLRLIEEHPEGRLELPERDGVRADLRKVDLSRDTLKAKLVPKLETPPWWFAYFEGARLVGARLQGANLENANLQGAIMNSANLQNANLGSANLQDAHLTLANLQGAILADTNLQGADLKYADLQDTRQWWGC</sequence>
<accession>X0X8F2</accession>
<organism evidence="1">
    <name type="scientific">marine sediment metagenome</name>
    <dbReference type="NCBI Taxonomy" id="412755"/>
    <lineage>
        <taxon>unclassified sequences</taxon>
        <taxon>metagenomes</taxon>
        <taxon>ecological metagenomes</taxon>
    </lineage>
</organism>
<protein>
    <recommendedName>
        <fullName evidence="2">Pentapeptide repeat-containing protein</fullName>
    </recommendedName>
</protein>
<evidence type="ECO:0008006" key="2">
    <source>
        <dbReference type="Google" id="ProtNLM"/>
    </source>
</evidence>
<name>X0X8F2_9ZZZZ</name>
<reference evidence="1" key="1">
    <citation type="journal article" date="2014" name="Front. Microbiol.">
        <title>High frequency of phylogenetically diverse reductive dehalogenase-homologous genes in deep subseafloor sedimentary metagenomes.</title>
        <authorList>
            <person name="Kawai M."/>
            <person name="Futagami T."/>
            <person name="Toyoda A."/>
            <person name="Takaki Y."/>
            <person name="Nishi S."/>
            <person name="Hori S."/>
            <person name="Arai W."/>
            <person name="Tsubouchi T."/>
            <person name="Morono Y."/>
            <person name="Uchiyama I."/>
            <person name="Ito T."/>
            <person name="Fujiyama A."/>
            <person name="Inagaki F."/>
            <person name="Takami H."/>
        </authorList>
    </citation>
    <scope>NUCLEOTIDE SEQUENCE</scope>
    <source>
        <strain evidence="1">Expedition CK06-06</strain>
    </source>
</reference>
<dbReference type="Gene3D" id="2.160.20.80">
    <property type="entry name" value="E3 ubiquitin-protein ligase SopA"/>
    <property type="match status" value="1"/>
</dbReference>
<dbReference type="EMBL" id="BARS01042708">
    <property type="protein sequence ID" value="GAG31702.1"/>
    <property type="molecule type" value="Genomic_DNA"/>
</dbReference>
<dbReference type="PANTHER" id="PTHR14136:SF17">
    <property type="entry name" value="BTB_POZ DOMAIN-CONTAINING PROTEIN KCTD9"/>
    <property type="match status" value="1"/>
</dbReference>
<dbReference type="AlphaFoldDB" id="X0X8F2"/>
<comment type="caution">
    <text evidence="1">The sequence shown here is derived from an EMBL/GenBank/DDBJ whole genome shotgun (WGS) entry which is preliminary data.</text>
</comment>
<dbReference type="InterPro" id="IPR001646">
    <property type="entry name" value="5peptide_repeat"/>
</dbReference>
<dbReference type="SUPFAM" id="SSF141571">
    <property type="entry name" value="Pentapeptide repeat-like"/>
    <property type="match status" value="1"/>
</dbReference>
<dbReference type="InterPro" id="IPR051082">
    <property type="entry name" value="Pentapeptide-BTB/POZ_domain"/>
</dbReference>
<dbReference type="PANTHER" id="PTHR14136">
    <property type="entry name" value="BTB_POZ DOMAIN-CONTAINING PROTEIN KCTD9"/>
    <property type="match status" value="1"/>
</dbReference>